<keyword evidence="1" id="KW-0547">Nucleotide-binding</keyword>
<feature type="transmembrane region" description="Helical" evidence="3">
    <location>
        <begin position="6"/>
        <end position="25"/>
    </location>
</feature>
<evidence type="ECO:0000313" key="4">
    <source>
        <dbReference type="EMBL" id="KAL1403981.1"/>
    </source>
</evidence>
<dbReference type="InterPro" id="IPR027417">
    <property type="entry name" value="P-loop_NTPase"/>
</dbReference>
<keyword evidence="3" id="KW-0812">Transmembrane</keyword>
<dbReference type="SUPFAM" id="SSF52540">
    <property type="entry name" value="P-loop containing nucleoside triphosphate hydrolases"/>
    <property type="match status" value="1"/>
</dbReference>
<evidence type="ECO:0000313" key="5">
    <source>
        <dbReference type="Proteomes" id="UP001562425"/>
    </source>
</evidence>
<reference evidence="4 5" key="1">
    <citation type="submission" date="2024-05" db="EMBL/GenBank/DDBJ databases">
        <title>Culex pipiens pipiens assembly and annotation.</title>
        <authorList>
            <person name="Alout H."/>
            <person name="Durand T."/>
        </authorList>
    </citation>
    <scope>NUCLEOTIDE SEQUENCE [LARGE SCALE GENOMIC DNA]</scope>
    <source>
        <strain evidence="4">HA-2024</strain>
        <tissue evidence="4">Whole body</tissue>
    </source>
</reference>
<proteinExistence type="predicted"/>
<sequence>MWTDGIILLGTLICAILLLLLGAVVEQVNGEASINKWDNSEIWKDLPELPAKWGEQYDLKLERDCGVQDEFVPIITMPKEMVGDLFAKQQPMEVESTGLLSKGRTWLKNFVTTTMSGIKEKLEEATGIAFTFGIKQLIADVNKMDSTEPTYNQDIKKKVSSCIKKIGYIPVAVSIVSISGWHGYNMLEPSTRMC</sequence>
<dbReference type="Gene3D" id="3.40.50.300">
    <property type="entry name" value="P-loop containing nucleotide triphosphate hydrolases"/>
    <property type="match status" value="1"/>
</dbReference>
<dbReference type="PANTHER" id="PTHR23115">
    <property type="entry name" value="TRANSLATION FACTOR"/>
    <property type="match status" value="1"/>
</dbReference>
<keyword evidence="3" id="KW-0472">Membrane</keyword>
<feature type="transmembrane region" description="Helical" evidence="3">
    <location>
        <begin position="166"/>
        <end position="184"/>
    </location>
</feature>
<name>A0ABD1DWH6_CULPP</name>
<dbReference type="InterPro" id="IPR050100">
    <property type="entry name" value="TRAFAC_GTPase_members"/>
</dbReference>
<evidence type="ECO:0000256" key="3">
    <source>
        <dbReference type="SAM" id="Phobius"/>
    </source>
</evidence>
<keyword evidence="2" id="KW-0342">GTP-binding</keyword>
<evidence type="ECO:0000256" key="2">
    <source>
        <dbReference type="ARBA" id="ARBA00023134"/>
    </source>
</evidence>
<keyword evidence="3" id="KW-1133">Transmembrane helix</keyword>
<dbReference type="GO" id="GO:0005525">
    <property type="term" value="F:GTP binding"/>
    <property type="evidence" value="ECO:0007669"/>
    <property type="project" value="UniProtKB-KW"/>
</dbReference>
<accession>A0ABD1DWH6</accession>
<evidence type="ECO:0000256" key="1">
    <source>
        <dbReference type="ARBA" id="ARBA00022741"/>
    </source>
</evidence>
<keyword evidence="5" id="KW-1185">Reference proteome</keyword>
<comment type="caution">
    <text evidence="4">The sequence shown here is derived from an EMBL/GenBank/DDBJ whole genome shotgun (WGS) entry which is preliminary data.</text>
</comment>
<dbReference type="AlphaFoldDB" id="A0ABD1DWH6"/>
<protein>
    <submittedName>
        <fullName evidence="4">Uncharacterized protein</fullName>
    </submittedName>
</protein>
<dbReference type="Proteomes" id="UP001562425">
    <property type="component" value="Unassembled WGS sequence"/>
</dbReference>
<dbReference type="EMBL" id="JBEHCU010000950">
    <property type="protein sequence ID" value="KAL1403981.1"/>
    <property type="molecule type" value="Genomic_DNA"/>
</dbReference>
<gene>
    <name evidence="4" type="ORF">pipiens_005492</name>
</gene>
<organism evidence="4 5">
    <name type="scientific">Culex pipiens pipiens</name>
    <name type="common">Northern house mosquito</name>
    <dbReference type="NCBI Taxonomy" id="38569"/>
    <lineage>
        <taxon>Eukaryota</taxon>
        <taxon>Metazoa</taxon>
        <taxon>Ecdysozoa</taxon>
        <taxon>Arthropoda</taxon>
        <taxon>Hexapoda</taxon>
        <taxon>Insecta</taxon>
        <taxon>Pterygota</taxon>
        <taxon>Neoptera</taxon>
        <taxon>Endopterygota</taxon>
        <taxon>Diptera</taxon>
        <taxon>Nematocera</taxon>
        <taxon>Culicoidea</taxon>
        <taxon>Culicidae</taxon>
        <taxon>Culicinae</taxon>
        <taxon>Culicini</taxon>
        <taxon>Culex</taxon>
        <taxon>Culex</taxon>
    </lineage>
</organism>